<dbReference type="InterPro" id="IPR017970">
    <property type="entry name" value="Homeobox_CS"/>
</dbReference>
<evidence type="ECO:0000256" key="2">
    <source>
        <dbReference type="ARBA" id="ARBA00023155"/>
    </source>
</evidence>
<dbReference type="Gene3D" id="1.10.10.60">
    <property type="entry name" value="Homeodomain-like"/>
    <property type="match status" value="1"/>
</dbReference>
<dbReference type="Pfam" id="PF08711">
    <property type="entry name" value="Med26"/>
    <property type="match status" value="1"/>
</dbReference>
<evidence type="ECO:0008006" key="12">
    <source>
        <dbReference type="Google" id="ProtNLM"/>
    </source>
</evidence>
<dbReference type="SUPFAM" id="SSF47676">
    <property type="entry name" value="Conserved domain common to transcription factors TFIIS, elongin A, CRSP70"/>
    <property type="match status" value="1"/>
</dbReference>
<dbReference type="GO" id="GO:0000981">
    <property type="term" value="F:DNA-binding transcription factor activity, RNA polymerase II-specific"/>
    <property type="evidence" value="ECO:0007669"/>
    <property type="project" value="InterPro"/>
</dbReference>
<dbReference type="InterPro" id="IPR017923">
    <property type="entry name" value="TFIIS_N"/>
</dbReference>
<evidence type="ECO:0000256" key="5">
    <source>
        <dbReference type="PROSITE-ProRule" id="PRU00649"/>
    </source>
</evidence>
<sequence length="639" mass="70845">MEEYYATYKYPKKILSLEIAHKINVTEKQVRKWFENRRNHERSEQFLREFSEDADSPTSESAPPAEPQQEQTKDVIQEPITPALAPSSPIKVEVKSESQEQPLAGPPPPPPPPLQAAGIMEQKPVLVPQSQFMQVKIEPQNDVVGASKPSGSDLLPSQQQTSTMQSVNTVHVRSTHVQEAFVKPEQPEPTLVAPEARANVGGIGASVYGTKIITSSAGTNIGSIGGQSEGVLGSNYRPVAPPLRALISTQLQVERNVPRRNDTAGKIKTSGIASKIAPLLRGNSIVKLENVQPFVDLMHDAEDLIDKKIILNALLYTKSQEILKRFMRSEGPNIFRIWIYDAGKDVSSSEASELLIKTITVLRELPFDFKSLKNSRLGRVIKRLSTEYDMPDVAKKAAALKDHWYRMHVGDDPASDMNTDEARPGGSEERTNTGLYITSSEIHLSGKPRKTVRFRAGLALVSIRTIEARGDIEEEEYDDEHSEISEDMDVGMDSLMYDTSDEYDDPASYTSLRPAFTYSEDEVAELVEGSQWYRPTTIYLEEKADMPVIHSVEDIRQGEREKHVQSAQYPDISLLPSTPAEPDPETALDVGKPVREIPLFEESADLSTVLLKTLTVIAQQLSGRFPIDGGSGGAMENMR</sequence>
<dbReference type="CDD" id="cd00086">
    <property type="entry name" value="homeodomain"/>
    <property type="match status" value="1"/>
</dbReference>
<dbReference type="GO" id="GO:0005634">
    <property type="term" value="C:nucleus"/>
    <property type="evidence" value="ECO:0007669"/>
    <property type="project" value="UniProtKB-SubCell"/>
</dbReference>
<evidence type="ECO:0000256" key="7">
    <source>
        <dbReference type="SAM" id="MobiDB-lite"/>
    </source>
</evidence>
<organism evidence="10 11">
    <name type="scientific">Lunasporangiospora selenospora</name>
    <dbReference type="NCBI Taxonomy" id="979761"/>
    <lineage>
        <taxon>Eukaryota</taxon>
        <taxon>Fungi</taxon>
        <taxon>Fungi incertae sedis</taxon>
        <taxon>Mucoromycota</taxon>
        <taxon>Mortierellomycotina</taxon>
        <taxon>Mortierellomycetes</taxon>
        <taxon>Mortierellales</taxon>
        <taxon>Mortierellaceae</taxon>
        <taxon>Lunasporangiospora</taxon>
    </lineage>
</organism>
<feature type="compositionally biased region" description="Pro residues" evidence="7">
    <location>
        <begin position="104"/>
        <end position="114"/>
    </location>
</feature>
<dbReference type="EMBL" id="JAABOA010000697">
    <property type="protein sequence ID" value="KAF9583443.1"/>
    <property type="molecule type" value="Genomic_DNA"/>
</dbReference>
<keyword evidence="1 4" id="KW-0238">DNA-binding</keyword>
<dbReference type="Gene3D" id="1.20.930.10">
    <property type="entry name" value="Conserved domain common to transcription factors TFIIS, elongin A, CRSP70"/>
    <property type="match status" value="1"/>
</dbReference>
<keyword evidence="11" id="KW-1185">Reference proteome</keyword>
<proteinExistence type="predicted"/>
<feature type="region of interest" description="Disordered" evidence="7">
    <location>
        <begin position="44"/>
        <end position="117"/>
    </location>
</feature>
<evidence type="ECO:0000259" key="9">
    <source>
        <dbReference type="PROSITE" id="PS51319"/>
    </source>
</evidence>
<dbReference type="Proteomes" id="UP000780801">
    <property type="component" value="Unassembled WGS sequence"/>
</dbReference>
<comment type="caution">
    <text evidence="10">The sequence shown here is derived from an EMBL/GenBank/DDBJ whole genome shotgun (WGS) entry which is preliminary data.</text>
</comment>
<dbReference type="GO" id="GO:0003677">
    <property type="term" value="F:DNA binding"/>
    <property type="evidence" value="ECO:0007669"/>
    <property type="project" value="UniProtKB-UniRule"/>
</dbReference>
<dbReference type="OrthoDB" id="6159439at2759"/>
<feature type="compositionally biased region" description="Basic and acidic residues" evidence="7">
    <location>
        <begin position="420"/>
        <end position="431"/>
    </location>
</feature>
<evidence type="ECO:0000256" key="6">
    <source>
        <dbReference type="RuleBase" id="RU000682"/>
    </source>
</evidence>
<reference evidence="10" key="1">
    <citation type="journal article" date="2020" name="Fungal Divers.">
        <title>Resolving the Mortierellaceae phylogeny through synthesis of multi-gene phylogenetics and phylogenomics.</title>
        <authorList>
            <person name="Vandepol N."/>
            <person name="Liber J."/>
            <person name="Desiro A."/>
            <person name="Na H."/>
            <person name="Kennedy M."/>
            <person name="Barry K."/>
            <person name="Grigoriev I.V."/>
            <person name="Miller A.N."/>
            <person name="O'Donnell K."/>
            <person name="Stajich J.E."/>
            <person name="Bonito G."/>
        </authorList>
    </citation>
    <scope>NUCLEOTIDE SEQUENCE</scope>
    <source>
        <strain evidence="10">KOD1015</strain>
    </source>
</reference>
<dbReference type="SUPFAM" id="SSF46689">
    <property type="entry name" value="Homeodomain-like"/>
    <property type="match status" value="1"/>
</dbReference>
<comment type="subcellular location">
    <subcellularLocation>
        <location evidence="5 6">Nucleus</location>
    </subcellularLocation>
</comment>
<dbReference type="InterPro" id="IPR001356">
    <property type="entry name" value="HD"/>
</dbReference>
<dbReference type="PROSITE" id="PS50071">
    <property type="entry name" value="HOMEOBOX_2"/>
    <property type="match status" value="1"/>
</dbReference>
<evidence type="ECO:0000259" key="8">
    <source>
        <dbReference type="PROSITE" id="PS50071"/>
    </source>
</evidence>
<evidence type="ECO:0000313" key="10">
    <source>
        <dbReference type="EMBL" id="KAF9583443.1"/>
    </source>
</evidence>
<dbReference type="AlphaFoldDB" id="A0A9P6FX40"/>
<dbReference type="PROSITE" id="PS51319">
    <property type="entry name" value="TFIIS_N"/>
    <property type="match status" value="1"/>
</dbReference>
<keyword evidence="3 5" id="KW-0539">Nucleus</keyword>
<name>A0A9P6FX40_9FUNG</name>
<accession>A0A9P6FX40</accession>
<evidence type="ECO:0000256" key="3">
    <source>
        <dbReference type="ARBA" id="ARBA00023242"/>
    </source>
</evidence>
<evidence type="ECO:0000313" key="11">
    <source>
        <dbReference type="Proteomes" id="UP000780801"/>
    </source>
</evidence>
<dbReference type="PROSITE" id="PS00027">
    <property type="entry name" value="HOMEOBOX_1"/>
    <property type="match status" value="1"/>
</dbReference>
<protein>
    <recommendedName>
        <fullName evidence="12">Homeobox domain-containing protein</fullName>
    </recommendedName>
</protein>
<feature type="DNA-binding region" description="Homeobox" evidence="4">
    <location>
        <begin position="3"/>
        <end position="45"/>
    </location>
</feature>
<feature type="region of interest" description="Disordered" evidence="7">
    <location>
        <begin position="566"/>
        <end position="587"/>
    </location>
</feature>
<evidence type="ECO:0000256" key="4">
    <source>
        <dbReference type="PROSITE-ProRule" id="PRU00108"/>
    </source>
</evidence>
<feature type="domain" description="Homeobox" evidence="8">
    <location>
        <begin position="1"/>
        <end position="44"/>
    </location>
</feature>
<dbReference type="InterPro" id="IPR009057">
    <property type="entry name" value="Homeodomain-like_sf"/>
</dbReference>
<feature type="domain" description="TFIIS N-terminal" evidence="9">
    <location>
        <begin position="333"/>
        <end position="411"/>
    </location>
</feature>
<gene>
    <name evidence="10" type="ORF">BGW38_009447</name>
</gene>
<keyword evidence="2 4" id="KW-0371">Homeobox</keyword>
<feature type="region of interest" description="Disordered" evidence="7">
    <location>
        <begin position="411"/>
        <end position="432"/>
    </location>
</feature>
<dbReference type="InterPro" id="IPR035441">
    <property type="entry name" value="TFIIS/LEDGF_dom_sf"/>
</dbReference>
<dbReference type="Pfam" id="PF00046">
    <property type="entry name" value="Homeodomain"/>
    <property type="match status" value="1"/>
</dbReference>
<evidence type="ECO:0000256" key="1">
    <source>
        <dbReference type="ARBA" id="ARBA00023125"/>
    </source>
</evidence>